<reference evidence="2" key="2">
    <citation type="submission" date="2015-01" db="EMBL/GenBank/DDBJ databases">
        <title>Evolutionary Origins and Diversification of the Mycorrhizal Mutualists.</title>
        <authorList>
            <consortium name="DOE Joint Genome Institute"/>
            <consortium name="Mycorrhizal Genomics Consortium"/>
            <person name="Kohler A."/>
            <person name="Kuo A."/>
            <person name="Nagy L.G."/>
            <person name="Floudas D."/>
            <person name="Copeland A."/>
            <person name="Barry K.W."/>
            <person name="Cichocki N."/>
            <person name="Veneault-Fourrey C."/>
            <person name="LaButti K."/>
            <person name="Lindquist E.A."/>
            <person name="Lipzen A."/>
            <person name="Lundell T."/>
            <person name="Morin E."/>
            <person name="Murat C."/>
            <person name="Riley R."/>
            <person name="Ohm R."/>
            <person name="Sun H."/>
            <person name="Tunlid A."/>
            <person name="Henrissat B."/>
            <person name="Grigoriev I.V."/>
            <person name="Hibbett D.S."/>
            <person name="Martin F."/>
        </authorList>
    </citation>
    <scope>NUCLEOTIDE SEQUENCE [LARGE SCALE GENOMIC DNA]</scope>
    <source>
        <strain evidence="2">Ve08.2h10</strain>
    </source>
</reference>
<sequence length="285" mass="31918">MKAKIQMPISGLSHEWAQWSDLPLPTYESSYENEAIPQDSPPSLANSEPSDIVLVPLSDLWDAISNSPYWSLGDTSNQDLFEELQEPLLSNTEMFLTPSVQSCFPTPSDLSPEEAVRDDDFGIKLPEAQMKAVLDWVKEIGAHDVPSLYVLKQHQRHLQDVAGDPTRKVVSPFSNIFYINDIEKAIAKDYANPLMHLMMQDFPEDRGEGMSQVFHGEKLLHELPSLPAVRVNGTIYFVNELLQESSMGYFIPERFFVATPNVALSGTSNVMEGTKELYALGQAIK</sequence>
<dbReference type="STRING" id="930991.A0A0D0CP21"/>
<dbReference type="HOGENOM" id="CLU_086115_0_0_1"/>
<dbReference type="InParanoid" id="A0A0D0CP21"/>
<gene>
    <name evidence="1" type="ORF">PAXRUDRAFT_17787</name>
</gene>
<dbReference type="AlphaFoldDB" id="A0A0D0CP21"/>
<reference evidence="1 2" key="1">
    <citation type="submission" date="2014-04" db="EMBL/GenBank/DDBJ databases">
        <authorList>
            <consortium name="DOE Joint Genome Institute"/>
            <person name="Kuo A."/>
            <person name="Kohler A."/>
            <person name="Jargeat P."/>
            <person name="Nagy L.G."/>
            <person name="Floudas D."/>
            <person name="Copeland A."/>
            <person name="Barry K.W."/>
            <person name="Cichocki N."/>
            <person name="Veneault-Fourrey C."/>
            <person name="LaButti K."/>
            <person name="Lindquist E.A."/>
            <person name="Lipzen A."/>
            <person name="Lundell T."/>
            <person name="Morin E."/>
            <person name="Murat C."/>
            <person name="Sun H."/>
            <person name="Tunlid A."/>
            <person name="Henrissat B."/>
            <person name="Grigoriev I.V."/>
            <person name="Hibbett D.S."/>
            <person name="Martin F."/>
            <person name="Nordberg H.P."/>
            <person name="Cantor M.N."/>
            <person name="Hua S.X."/>
        </authorList>
    </citation>
    <scope>NUCLEOTIDE SEQUENCE [LARGE SCALE GENOMIC DNA]</scope>
    <source>
        <strain evidence="1 2">Ve08.2h10</strain>
    </source>
</reference>
<dbReference type="EMBL" id="KN827187">
    <property type="protein sequence ID" value="KIK77013.1"/>
    <property type="molecule type" value="Genomic_DNA"/>
</dbReference>
<dbReference type="OrthoDB" id="2689033at2759"/>
<keyword evidence="2" id="KW-1185">Reference proteome</keyword>
<name>A0A0D0CP21_9AGAM</name>
<evidence type="ECO:0000313" key="2">
    <source>
        <dbReference type="Proteomes" id="UP000054538"/>
    </source>
</evidence>
<evidence type="ECO:0000313" key="1">
    <source>
        <dbReference type="EMBL" id="KIK77013.1"/>
    </source>
</evidence>
<proteinExistence type="predicted"/>
<accession>A0A0D0CP21</accession>
<protein>
    <submittedName>
        <fullName evidence="1">Uncharacterized protein</fullName>
    </submittedName>
</protein>
<dbReference type="Proteomes" id="UP000054538">
    <property type="component" value="Unassembled WGS sequence"/>
</dbReference>
<organism evidence="1 2">
    <name type="scientific">Paxillus rubicundulus Ve08.2h10</name>
    <dbReference type="NCBI Taxonomy" id="930991"/>
    <lineage>
        <taxon>Eukaryota</taxon>
        <taxon>Fungi</taxon>
        <taxon>Dikarya</taxon>
        <taxon>Basidiomycota</taxon>
        <taxon>Agaricomycotina</taxon>
        <taxon>Agaricomycetes</taxon>
        <taxon>Agaricomycetidae</taxon>
        <taxon>Boletales</taxon>
        <taxon>Paxilineae</taxon>
        <taxon>Paxillaceae</taxon>
        <taxon>Paxillus</taxon>
    </lineage>
</organism>